<dbReference type="PANTHER" id="PTHR44229">
    <property type="entry name" value="15-HYDROXYPROSTAGLANDIN DEHYDROGENASE [NAD(+)]"/>
    <property type="match status" value="1"/>
</dbReference>
<reference evidence="4 5" key="1">
    <citation type="submission" date="2013-03" db="EMBL/GenBank/DDBJ databases">
        <title>The Genome Sequence of Phialophora europaea CBS 101466.</title>
        <authorList>
            <consortium name="The Broad Institute Genomics Platform"/>
            <person name="Cuomo C."/>
            <person name="de Hoog S."/>
            <person name="Gorbushina A."/>
            <person name="Walker B."/>
            <person name="Young S.K."/>
            <person name="Zeng Q."/>
            <person name="Gargeya S."/>
            <person name="Fitzgerald M."/>
            <person name="Haas B."/>
            <person name="Abouelleil A."/>
            <person name="Allen A.W."/>
            <person name="Alvarado L."/>
            <person name="Arachchi H.M."/>
            <person name="Berlin A.M."/>
            <person name="Chapman S.B."/>
            <person name="Gainer-Dewar J."/>
            <person name="Goldberg J."/>
            <person name="Griggs A."/>
            <person name="Gujja S."/>
            <person name="Hansen M."/>
            <person name="Howarth C."/>
            <person name="Imamovic A."/>
            <person name="Ireland A."/>
            <person name="Larimer J."/>
            <person name="McCowan C."/>
            <person name="Murphy C."/>
            <person name="Pearson M."/>
            <person name="Poon T.W."/>
            <person name="Priest M."/>
            <person name="Roberts A."/>
            <person name="Saif S."/>
            <person name="Shea T."/>
            <person name="Sisk P."/>
            <person name="Sykes S."/>
            <person name="Wortman J."/>
            <person name="Nusbaum C."/>
            <person name="Birren B."/>
        </authorList>
    </citation>
    <scope>NUCLEOTIDE SEQUENCE [LARGE SCALE GENOMIC DNA]</scope>
    <source>
        <strain evidence="4 5">CBS 101466</strain>
    </source>
</reference>
<evidence type="ECO:0000256" key="3">
    <source>
        <dbReference type="ARBA" id="ARBA00023002"/>
    </source>
</evidence>
<dbReference type="PANTHER" id="PTHR44229:SF4">
    <property type="entry name" value="15-HYDROXYPROSTAGLANDIN DEHYDROGENASE [NAD(+)]"/>
    <property type="match status" value="1"/>
</dbReference>
<name>W2RWI2_CYPE1</name>
<dbReference type="Proteomes" id="UP000030752">
    <property type="component" value="Unassembled WGS sequence"/>
</dbReference>
<dbReference type="PROSITE" id="PS00061">
    <property type="entry name" value="ADH_SHORT"/>
    <property type="match status" value="1"/>
</dbReference>
<dbReference type="AlphaFoldDB" id="W2RWI2"/>
<keyword evidence="3" id="KW-0560">Oxidoreductase</keyword>
<dbReference type="SUPFAM" id="SSF51735">
    <property type="entry name" value="NAD(P)-binding Rossmann-fold domains"/>
    <property type="match status" value="1"/>
</dbReference>
<dbReference type="InterPro" id="IPR036291">
    <property type="entry name" value="NAD(P)-bd_dom_sf"/>
</dbReference>
<dbReference type="STRING" id="1220924.W2RWI2"/>
<proteinExistence type="inferred from homology"/>
<organism evidence="4 5">
    <name type="scientific">Cyphellophora europaea (strain CBS 101466)</name>
    <name type="common">Phialophora europaea</name>
    <dbReference type="NCBI Taxonomy" id="1220924"/>
    <lineage>
        <taxon>Eukaryota</taxon>
        <taxon>Fungi</taxon>
        <taxon>Dikarya</taxon>
        <taxon>Ascomycota</taxon>
        <taxon>Pezizomycotina</taxon>
        <taxon>Eurotiomycetes</taxon>
        <taxon>Chaetothyriomycetidae</taxon>
        <taxon>Chaetothyriales</taxon>
        <taxon>Cyphellophoraceae</taxon>
        <taxon>Cyphellophora</taxon>
    </lineage>
</organism>
<gene>
    <name evidence="4" type="ORF">HMPREF1541_04959</name>
</gene>
<comment type="similarity">
    <text evidence="1">Belongs to the short-chain dehydrogenases/reductases (SDR) family.</text>
</comment>
<dbReference type="PRINTS" id="PR00081">
    <property type="entry name" value="GDHRDH"/>
</dbReference>
<dbReference type="InParanoid" id="W2RWI2"/>
<dbReference type="OrthoDB" id="5371740at2759"/>
<dbReference type="eggNOG" id="KOG4169">
    <property type="taxonomic scope" value="Eukaryota"/>
</dbReference>
<dbReference type="GeneID" id="19972298"/>
<dbReference type="VEuPathDB" id="FungiDB:HMPREF1541_04959"/>
<dbReference type="InterPro" id="IPR002347">
    <property type="entry name" value="SDR_fam"/>
</dbReference>
<dbReference type="HOGENOM" id="CLU_010194_13_0_1"/>
<dbReference type="GO" id="GO:0016491">
    <property type="term" value="F:oxidoreductase activity"/>
    <property type="evidence" value="ECO:0007669"/>
    <property type="project" value="UniProtKB-KW"/>
</dbReference>
<keyword evidence="2" id="KW-0521">NADP</keyword>
<evidence type="ECO:0000256" key="2">
    <source>
        <dbReference type="ARBA" id="ARBA00022857"/>
    </source>
</evidence>
<evidence type="ECO:0000256" key="1">
    <source>
        <dbReference type="ARBA" id="ARBA00006484"/>
    </source>
</evidence>
<dbReference type="Pfam" id="PF00106">
    <property type="entry name" value="adh_short"/>
    <property type="match status" value="1"/>
</dbReference>
<sequence length="285" mass="30952">MGSTDDGRVAIVTGAVSGIGEAIARHLVGRGWRVAAFDIQDDLGKTITDDLGASFYYIHCDVRSYEDQAAAFQKTFDKFGKIDALCHNAGLIDQYSVYRFDYRGKKGVPPKPNLNSTETCYHGLIYGTQLAVHFMRQNPIPGGTIVATGSSVGIHPIGSMPEYCGAKAAINNYVRATAPILKLKEKIRINCVNPGIVATRNIPEVMRVSFDGYVTPVETIVAGYDRALNDQSLNGELLECSLDRIHLLPVPPYSDGDVLKKTTSVYDGLFIALHGERSGLPEAVQ</sequence>
<dbReference type="RefSeq" id="XP_008717523.1">
    <property type="nucleotide sequence ID" value="XM_008719301.1"/>
</dbReference>
<dbReference type="InterPro" id="IPR020904">
    <property type="entry name" value="Sc_DH/Rdtase_CS"/>
</dbReference>
<protein>
    <submittedName>
        <fullName evidence="4">Uncharacterized protein</fullName>
    </submittedName>
</protein>
<evidence type="ECO:0000313" key="5">
    <source>
        <dbReference type="Proteomes" id="UP000030752"/>
    </source>
</evidence>
<keyword evidence="5" id="KW-1185">Reference proteome</keyword>
<dbReference type="EMBL" id="KB822720">
    <property type="protein sequence ID" value="ETN40680.1"/>
    <property type="molecule type" value="Genomic_DNA"/>
</dbReference>
<dbReference type="GO" id="GO:0005737">
    <property type="term" value="C:cytoplasm"/>
    <property type="evidence" value="ECO:0007669"/>
    <property type="project" value="TreeGrafter"/>
</dbReference>
<dbReference type="Gene3D" id="3.40.50.720">
    <property type="entry name" value="NAD(P)-binding Rossmann-like Domain"/>
    <property type="match status" value="1"/>
</dbReference>
<accession>W2RWI2</accession>
<evidence type="ECO:0000313" key="4">
    <source>
        <dbReference type="EMBL" id="ETN40680.1"/>
    </source>
</evidence>